<proteinExistence type="predicted"/>
<gene>
    <name evidence="2" type="ORF">N825_28900</name>
</gene>
<feature type="region of interest" description="Disordered" evidence="1">
    <location>
        <begin position="1"/>
        <end position="30"/>
    </location>
</feature>
<evidence type="ECO:0000313" key="3">
    <source>
        <dbReference type="Proteomes" id="UP000019486"/>
    </source>
</evidence>
<keyword evidence="3" id="KW-1185">Reference proteome</keyword>
<dbReference type="OrthoDB" id="7597230at2"/>
<dbReference type="EMBL" id="AVFL01000047">
    <property type="protein sequence ID" value="EWY36293.1"/>
    <property type="molecule type" value="Genomic_DNA"/>
</dbReference>
<protein>
    <submittedName>
        <fullName evidence="2">Uncharacterized protein</fullName>
    </submittedName>
</protein>
<evidence type="ECO:0000256" key="1">
    <source>
        <dbReference type="SAM" id="MobiDB-lite"/>
    </source>
</evidence>
<accession>W9GXT8</accession>
<dbReference type="STRING" id="1385369.N825_28900"/>
<reference evidence="2 3" key="1">
    <citation type="submission" date="2013-08" db="EMBL/GenBank/DDBJ databases">
        <title>The genome sequence of Skermanella stibiiresistens.</title>
        <authorList>
            <person name="Zhu W."/>
            <person name="Wang G."/>
        </authorList>
    </citation>
    <scope>NUCLEOTIDE SEQUENCE [LARGE SCALE GENOMIC DNA]</scope>
    <source>
        <strain evidence="2 3">SB22</strain>
    </source>
</reference>
<dbReference type="Proteomes" id="UP000019486">
    <property type="component" value="Unassembled WGS sequence"/>
</dbReference>
<comment type="caution">
    <text evidence="2">The sequence shown here is derived from an EMBL/GenBank/DDBJ whole genome shotgun (WGS) entry which is preliminary data.</text>
</comment>
<evidence type="ECO:0000313" key="2">
    <source>
        <dbReference type="EMBL" id="EWY36293.1"/>
    </source>
</evidence>
<sequence length="173" mass="18717">MKGRERCRLHGGKTPKGKTGGAANGNHKHGLYSAHLSDEERAAWDSLPLGGVDDELRMCRVLLSRALALEAEIAIDPNNVTYLAGFELAEIRRSLDGGRMSADTTSRRPDVMARINTLLGRIGSLEKLRADLIAGTDGDTGLDQARRIKNALDAIEDAVIDQGEPETGREESQ</sequence>
<dbReference type="AlphaFoldDB" id="W9GXT8"/>
<organism evidence="2 3">
    <name type="scientific">Skermanella stibiiresistens SB22</name>
    <dbReference type="NCBI Taxonomy" id="1385369"/>
    <lineage>
        <taxon>Bacteria</taxon>
        <taxon>Pseudomonadati</taxon>
        <taxon>Pseudomonadota</taxon>
        <taxon>Alphaproteobacteria</taxon>
        <taxon>Rhodospirillales</taxon>
        <taxon>Azospirillaceae</taxon>
        <taxon>Skermanella</taxon>
    </lineage>
</organism>
<name>W9GXT8_9PROT</name>